<dbReference type="EMBL" id="LYOZ01000002">
    <property type="protein sequence ID" value="OCH99128.1"/>
    <property type="molecule type" value="Genomic_DNA"/>
</dbReference>
<comment type="caution">
    <text evidence="2">The sequence shown here is derived from an EMBL/GenBank/DDBJ whole genome shotgun (WGS) entry which is preliminary data.</text>
</comment>
<feature type="signal peptide" evidence="1">
    <location>
        <begin position="1"/>
        <end position="18"/>
    </location>
</feature>
<evidence type="ECO:0000313" key="3">
    <source>
        <dbReference type="Proteomes" id="UP000093336"/>
    </source>
</evidence>
<proteinExistence type="predicted"/>
<dbReference type="RefSeq" id="WP_065620249.1">
    <property type="nucleotide sequence ID" value="NZ_LYOZ01000002.1"/>
</dbReference>
<reference evidence="2 3" key="1">
    <citation type="submission" date="2016-05" db="EMBL/GenBank/DDBJ databases">
        <authorList>
            <person name="Prochazka B."/>
            <person name="Indra A."/>
            <person name="Hasenberger P."/>
            <person name="Blaschitz M."/>
            <person name="Wagner L."/>
            <person name="Wewalka G."/>
            <person name="Sorschag S."/>
            <person name="Schmid D."/>
            <person name="Ruppitsch W."/>
        </authorList>
    </citation>
    <scope>NUCLEOTIDE SEQUENCE [LARGE SCALE GENOMIC DNA]</scope>
    <source>
        <strain evidence="2 3">974010_12</strain>
    </source>
</reference>
<evidence type="ECO:0008006" key="4">
    <source>
        <dbReference type="Google" id="ProtNLM"/>
    </source>
</evidence>
<keyword evidence="1" id="KW-0732">Signal</keyword>
<name>A0ABX2XWX3_9GAMM</name>
<organism evidence="2 3">
    <name type="scientific">Legionella jamestowniensis</name>
    <dbReference type="NCBI Taxonomy" id="455"/>
    <lineage>
        <taxon>Bacteria</taxon>
        <taxon>Pseudomonadati</taxon>
        <taxon>Pseudomonadota</taxon>
        <taxon>Gammaproteobacteria</taxon>
        <taxon>Legionellales</taxon>
        <taxon>Legionellaceae</taxon>
        <taxon>Legionella</taxon>
    </lineage>
</organism>
<feature type="chain" id="PRO_5045382674" description="Transmembrane protein" evidence="1">
    <location>
        <begin position="19"/>
        <end position="617"/>
    </location>
</feature>
<gene>
    <name evidence="2" type="ORF">A8135_07675</name>
</gene>
<sequence length="617" mass="62957">MKRIFHIVALLLSSITYAQTGNLFNVVESGSAATADIILCLNGKGPLSCEKFHVSAQNIQISTTINRVYPTVGIKILTPGYRPTGCTPDANGYCLFAVNGQTPTEITVNSTSIYTVGGRITGLAGSVTLQNNGRDSLTQATDGRFTFTIPLASGSTYNVTVSSQPATQTCTVSNGTGTVTGSNVTNVQVVCSTHTHMLGGTISGLVGSVSLQNNGGDTLTRTTNGSFTFTTPLASGSTYNVTVSSQPATQTCTVSNGTGTVTGSNVTNVQVVCSTHTHMLGGTISGLVGSVSLQNNGGDTLTRTTNGSFTFSTPVAEGSPYNVTVSSQPVTQTCMVTNGSGTMGSSDVINVAVNCTENVTTLSVSATNTIPVGSGFGSITVTNTGTMHPALNVSLSLPSGWTDVIQDASGCTEIAPNNGTCILTFTSPTPYIAQGGLAVIGDNISNTPITAVAFTVQGFLVWEISSPTTVQVVDTEQFASDGWGPIGQTIGTDMTDGVANTNAIVTALGTSNNYGAVICNQSTVGGASVGEWYLPAACQLGPEGGIAGCPAGLANIQTNLINVGFGGFDVGHAYLSSSEDASDPDNRIWNETIVTGVLNPISKGSVGFVSCVRSLIY</sequence>
<protein>
    <recommendedName>
        <fullName evidence="4">Transmembrane protein</fullName>
    </recommendedName>
</protein>
<evidence type="ECO:0000256" key="1">
    <source>
        <dbReference type="SAM" id="SignalP"/>
    </source>
</evidence>
<evidence type="ECO:0000313" key="2">
    <source>
        <dbReference type="EMBL" id="OCH99128.1"/>
    </source>
</evidence>
<keyword evidence="3" id="KW-1185">Reference proteome</keyword>
<accession>A0ABX2XWX3</accession>
<dbReference type="Proteomes" id="UP000093336">
    <property type="component" value="Unassembled WGS sequence"/>
</dbReference>